<dbReference type="InterPro" id="IPR002182">
    <property type="entry name" value="NB-ARC"/>
</dbReference>
<dbReference type="Proteomes" id="UP000236291">
    <property type="component" value="Unassembled WGS sequence"/>
</dbReference>
<dbReference type="PANTHER" id="PTHR33463">
    <property type="entry name" value="NB-ARC DOMAIN-CONTAINING PROTEIN-RELATED"/>
    <property type="match status" value="1"/>
</dbReference>
<dbReference type="STRING" id="57577.A0A2K3NC61"/>
<dbReference type="InterPro" id="IPR027417">
    <property type="entry name" value="P-loop_NTPase"/>
</dbReference>
<sequence>RRGKELANKEEQIKKLIETGKDLAMGLPARLPDVERYSSQHYIPFKSRESKYKELLDALKDDNNYIIGSKGMGGTGKTTLAKEVGKELKQSKQFTHDIL</sequence>
<evidence type="ECO:0000313" key="4">
    <source>
        <dbReference type="Proteomes" id="UP000236291"/>
    </source>
</evidence>
<proteinExistence type="predicted"/>
<evidence type="ECO:0000313" key="3">
    <source>
        <dbReference type="EMBL" id="PNY00617.1"/>
    </source>
</evidence>
<accession>A0A2K3NC61</accession>
<feature type="non-terminal residue" evidence="3">
    <location>
        <position position="1"/>
    </location>
</feature>
<name>A0A2K3NC61_TRIPR</name>
<dbReference type="EMBL" id="ASHM01019128">
    <property type="protein sequence ID" value="PNY00617.1"/>
    <property type="molecule type" value="Genomic_DNA"/>
</dbReference>
<reference evidence="3 4" key="1">
    <citation type="journal article" date="2014" name="Am. J. Bot.">
        <title>Genome assembly and annotation for red clover (Trifolium pratense; Fabaceae).</title>
        <authorList>
            <person name="Istvanek J."/>
            <person name="Jaros M."/>
            <person name="Krenek A."/>
            <person name="Repkova J."/>
        </authorList>
    </citation>
    <scope>NUCLEOTIDE SEQUENCE [LARGE SCALE GENOMIC DNA]</scope>
    <source>
        <strain evidence="4">cv. Tatra</strain>
        <tissue evidence="3">Young leaves</tissue>
    </source>
</reference>
<protein>
    <submittedName>
        <fullName evidence="3">Putative CC-NBS-LRR resistance protein</fullName>
    </submittedName>
</protein>
<dbReference type="InterPro" id="IPR050905">
    <property type="entry name" value="Plant_NBS-LRR"/>
</dbReference>
<dbReference type="Gene3D" id="3.40.50.300">
    <property type="entry name" value="P-loop containing nucleotide triphosphate hydrolases"/>
    <property type="match status" value="1"/>
</dbReference>
<reference evidence="3 4" key="2">
    <citation type="journal article" date="2017" name="Front. Plant Sci.">
        <title>Gene Classification and Mining of Molecular Markers Useful in Red Clover (Trifolium pratense) Breeding.</title>
        <authorList>
            <person name="Istvanek J."/>
            <person name="Dluhosova J."/>
            <person name="Dluhos P."/>
            <person name="Patkova L."/>
            <person name="Nedelnik J."/>
            <person name="Repkova J."/>
        </authorList>
    </citation>
    <scope>NUCLEOTIDE SEQUENCE [LARGE SCALE GENOMIC DNA]</scope>
    <source>
        <strain evidence="4">cv. Tatra</strain>
        <tissue evidence="3">Young leaves</tissue>
    </source>
</reference>
<gene>
    <name evidence="3" type="ORF">L195_g023901</name>
</gene>
<dbReference type="GO" id="GO:0043531">
    <property type="term" value="F:ADP binding"/>
    <property type="evidence" value="ECO:0007669"/>
    <property type="project" value="InterPro"/>
</dbReference>
<keyword evidence="1" id="KW-0611">Plant defense</keyword>
<organism evidence="3 4">
    <name type="scientific">Trifolium pratense</name>
    <name type="common">Red clover</name>
    <dbReference type="NCBI Taxonomy" id="57577"/>
    <lineage>
        <taxon>Eukaryota</taxon>
        <taxon>Viridiplantae</taxon>
        <taxon>Streptophyta</taxon>
        <taxon>Embryophyta</taxon>
        <taxon>Tracheophyta</taxon>
        <taxon>Spermatophyta</taxon>
        <taxon>Magnoliopsida</taxon>
        <taxon>eudicotyledons</taxon>
        <taxon>Gunneridae</taxon>
        <taxon>Pentapetalae</taxon>
        <taxon>rosids</taxon>
        <taxon>fabids</taxon>
        <taxon>Fabales</taxon>
        <taxon>Fabaceae</taxon>
        <taxon>Papilionoideae</taxon>
        <taxon>50 kb inversion clade</taxon>
        <taxon>NPAAA clade</taxon>
        <taxon>Hologalegina</taxon>
        <taxon>IRL clade</taxon>
        <taxon>Trifolieae</taxon>
        <taxon>Trifolium</taxon>
    </lineage>
</organism>
<dbReference type="PANTHER" id="PTHR33463:SF105">
    <property type="entry name" value="AND NB-ARC DOMAIN DISEASE RESISTANCE PROTEIN, PUTATIVE-RELATED"/>
    <property type="match status" value="1"/>
</dbReference>
<dbReference type="AlphaFoldDB" id="A0A2K3NC61"/>
<dbReference type="Pfam" id="PF00931">
    <property type="entry name" value="NB-ARC"/>
    <property type="match status" value="1"/>
</dbReference>
<evidence type="ECO:0000259" key="2">
    <source>
        <dbReference type="Pfam" id="PF00931"/>
    </source>
</evidence>
<dbReference type="SUPFAM" id="SSF52540">
    <property type="entry name" value="P-loop containing nucleoside triphosphate hydrolases"/>
    <property type="match status" value="1"/>
</dbReference>
<comment type="caution">
    <text evidence="3">The sequence shown here is derived from an EMBL/GenBank/DDBJ whole genome shotgun (WGS) entry which is preliminary data.</text>
</comment>
<evidence type="ECO:0000256" key="1">
    <source>
        <dbReference type="ARBA" id="ARBA00022821"/>
    </source>
</evidence>
<feature type="domain" description="NB-ARC" evidence="2">
    <location>
        <begin position="50"/>
        <end position="93"/>
    </location>
</feature>